<dbReference type="PIR" id="AG0221">
    <property type="entry name" value="AG0221"/>
</dbReference>
<dbReference type="AlphaFoldDB" id="A0A0H2W3X1"/>
<proteinExistence type="inferred from homology"/>
<dbReference type="Pfam" id="PF07927">
    <property type="entry name" value="HicA_toxin"/>
    <property type="match status" value="1"/>
</dbReference>
<gene>
    <name evidence="8" type="ordered locus">y2489</name>
    <name evidence="9" type="ordered locus">YP_1575</name>
</gene>
<evidence type="ECO:0000313" key="8">
    <source>
        <dbReference type="EMBL" id="AAM86046.1"/>
    </source>
</evidence>
<evidence type="ECO:0000256" key="3">
    <source>
        <dbReference type="ARBA" id="ARBA00022722"/>
    </source>
</evidence>
<protein>
    <recommendedName>
        <fullName evidence="12">YcfA-like protein</fullName>
    </recommendedName>
</protein>
<evidence type="ECO:0000313" key="11">
    <source>
        <dbReference type="Proteomes" id="UP000002490"/>
    </source>
</evidence>
<dbReference type="GO" id="GO:0004519">
    <property type="term" value="F:endonuclease activity"/>
    <property type="evidence" value="ECO:0007669"/>
    <property type="project" value="UniProtKB-KW"/>
</dbReference>
<comment type="similarity">
    <text evidence="1">Belongs to the HicA mRNA interferase family.</text>
</comment>
<dbReference type="SUPFAM" id="SSF54786">
    <property type="entry name" value="YcfA/nrd intein domain"/>
    <property type="match status" value="1"/>
</dbReference>
<evidence type="ECO:0000256" key="4">
    <source>
        <dbReference type="ARBA" id="ARBA00022759"/>
    </source>
</evidence>
<keyword evidence="7" id="KW-0346">Stress response</keyword>
<evidence type="ECO:0000256" key="2">
    <source>
        <dbReference type="ARBA" id="ARBA00022649"/>
    </source>
</evidence>
<keyword evidence="4" id="KW-0255">Endonuclease</keyword>
<accession>A0A0H2W3X1</accession>
<keyword evidence="2" id="KW-1277">Toxin-antitoxin system</keyword>
<dbReference type="InterPro" id="IPR038570">
    <property type="entry name" value="HicA_sf"/>
</dbReference>
<dbReference type="EMBL" id="AE017042">
    <property type="protein sequence ID" value="AAS61809.1"/>
    <property type="molecule type" value="Genomic_DNA"/>
</dbReference>
<dbReference type="PANTHER" id="PTHR34873">
    <property type="entry name" value="SSR1766 PROTEIN"/>
    <property type="match status" value="1"/>
</dbReference>
<dbReference type="HOGENOM" id="CLU_164851_2_0_6"/>
<reference evidence="9" key="4">
    <citation type="submission" date="2016-05" db="EMBL/GenBank/DDBJ databases">
        <title>Reannotation of Yersinia pestis strain 91001 based on omics data.</title>
        <authorList>
            <person name="Yiqing M."/>
        </authorList>
    </citation>
    <scope>NUCLEOTIDE SEQUENCE</scope>
    <source>
        <strain evidence="9">91001</strain>
    </source>
</reference>
<dbReference type="KEGG" id="ypm:YP_1575"/>
<dbReference type="Proteomes" id="UP000001019">
    <property type="component" value="Chromosome"/>
</dbReference>
<evidence type="ECO:0008006" key="12">
    <source>
        <dbReference type="Google" id="ProtNLM"/>
    </source>
</evidence>
<organism evidence="9 10">
    <name type="scientific">Yersinia pestis</name>
    <dbReference type="NCBI Taxonomy" id="632"/>
    <lineage>
        <taxon>Bacteria</taxon>
        <taxon>Pseudomonadati</taxon>
        <taxon>Pseudomonadota</taxon>
        <taxon>Gammaproteobacteria</taxon>
        <taxon>Enterobacterales</taxon>
        <taxon>Yersiniaceae</taxon>
        <taxon>Yersinia</taxon>
    </lineage>
</organism>
<dbReference type="EnsemblBacteria" id="AAS61809">
    <property type="protein sequence ID" value="AAS61809"/>
    <property type="gene ID" value="YP_1575"/>
</dbReference>
<reference evidence="8 11" key="1">
    <citation type="journal article" date="2002" name="J. Bacteriol.">
        <title>Genome sequence of Yersinia pestis KIM.</title>
        <authorList>
            <person name="Deng W."/>
            <person name="Burland V."/>
            <person name="Plunkett G.III."/>
            <person name="Boutin A."/>
            <person name="Mayhew G.F."/>
            <person name="Liss P."/>
            <person name="Perna N.T."/>
            <person name="Rose D.J."/>
            <person name="Mau B."/>
            <person name="Zhou S."/>
            <person name="Schwartz D.C."/>
            <person name="Fetherston J.D."/>
            <person name="Lindler L.E."/>
            <person name="Brubaker R.R."/>
            <person name="Plana G.V."/>
            <person name="Straley S.C."/>
            <person name="McDonough K.A."/>
            <person name="Nilles M.L."/>
            <person name="Matson J.S."/>
            <person name="Blattner F.R."/>
            <person name="Perry R.D."/>
        </authorList>
    </citation>
    <scope>NUCLEOTIDE SEQUENCE [LARGE SCALE GENOMIC DNA]</scope>
    <source>
        <strain evidence="8">KIM</strain>
        <strain evidence="11">KIM10+ / Biovar Mediaevalis</strain>
    </source>
</reference>
<evidence type="ECO:0000256" key="6">
    <source>
        <dbReference type="ARBA" id="ARBA00022884"/>
    </source>
</evidence>
<dbReference type="KEGG" id="ypk:y2489"/>
<keyword evidence="5" id="KW-0378">Hydrolase</keyword>
<evidence type="ECO:0000313" key="9">
    <source>
        <dbReference type="EMBL" id="AAS61809.1"/>
    </source>
</evidence>
<dbReference type="Proteomes" id="UP000002490">
    <property type="component" value="Chromosome"/>
</dbReference>
<reference evidence="10" key="3">
    <citation type="journal article" date="2004" name="DNA Res.">
        <title>Complete genome sequence of Yersinia pestis strain 91001, an isolate avirulent to humans.</title>
        <authorList>
            <person name="Song Y."/>
            <person name="Tong Z."/>
            <person name="Wang J."/>
            <person name="Wang L."/>
            <person name="Guo Z."/>
            <person name="Han Y."/>
            <person name="Zhang J."/>
            <person name="Pei D."/>
            <person name="Zhou D."/>
            <person name="Qin H."/>
            <person name="Pang X."/>
            <person name="Han Y."/>
            <person name="Zhai J."/>
            <person name="Li M."/>
            <person name="Cui B."/>
            <person name="Qi Z."/>
            <person name="Jin L."/>
            <person name="Dai R."/>
            <person name="Chen F."/>
            <person name="Li S."/>
            <person name="Ye C."/>
            <person name="Du Z."/>
            <person name="Lin W."/>
            <person name="Wang J."/>
            <person name="Yu J."/>
            <person name="Yang H."/>
            <person name="Wang J."/>
            <person name="Huang P."/>
            <person name="Yang R."/>
        </authorList>
    </citation>
    <scope>NUCLEOTIDE SEQUENCE [LARGE SCALE GENOMIC DNA]</scope>
    <source>
        <strain evidence="10">91001 / Biovar Mediaevalis</strain>
    </source>
</reference>
<sequence>MHHDYQRVYAACPAGDYFLLRNKWAIISQNSSPHITHICIVTDTNCVYCVYVWRISKSQGVRVKSSELIKLLETNGWKLMRVKGSHHQFKHPDFAAVITVPHPKKDVKPGTLRQILKDANLS</sequence>
<dbReference type="GO" id="GO:0016787">
    <property type="term" value="F:hydrolase activity"/>
    <property type="evidence" value="ECO:0007669"/>
    <property type="project" value="UniProtKB-KW"/>
</dbReference>
<dbReference type="PANTHER" id="PTHR34873:SF3">
    <property type="entry name" value="ADDICTION MODULE TOXIN, HICA FAMILY"/>
    <property type="match status" value="1"/>
</dbReference>
<dbReference type="EMBL" id="AE009952">
    <property type="protein sequence ID" value="AAM86046.1"/>
    <property type="molecule type" value="Genomic_DNA"/>
</dbReference>
<evidence type="ECO:0000256" key="7">
    <source>
        <dbReference type="ARBA" id="ARBA00023016"/>
    </source>
</evidence>
<reference evidence="9" key="2">
    <citation type="submission" date="2003-04" db="EMBL/GenBank/DDBJ databases">
        <authorList>
            <person name="Song Y."/>
            <person name="Tong Z."/>
            <person name="Wang L."/>
            <person name="Han Y."/>
            <person name="Zhang J."/>
            <person name="Pei D."/>
            <person name="Wang J."/>
            <person name="Zhou D."/>
            <person name="Han Y."/>
            <person name="Pang X."/>
            <person name="Zhai J."/>
            <person name="Chen F."/>
            <person name="Qin H."/>
            <person name="Wang J."/>
            <person name="Li S."/>
            <person name="Guo Z."/>
            <person name="Ye C."/>
            <person name="Du Z."/>
            <person name="Lin W."/>
            <person name="Wang J."/>
            <person name="Yu J."/>
            <person name="Yang H."/>
            <person name="Wang J."/>
            <person name="Huang P."/>
            <person name="Yang R."/>
        </authorList>
    </citation>
    <scope>NUCLEOTIDE SEQUENCE</scope>
    <source>
        <strain evidence="9">91001</strain>
    </source>
</reference>
<dbReference type="InterPro" id="IPR012933">
    <property type="entry name" value="HicA_mRNA_interferase"/>
</dbReference>
<evidence type="ECO:0000256" key="5">
    <source>
        <dbReference type="ARBA" id="ARBA00022801"/>
    </source>
</evidence>
<keyword evidence="3" id="KW-0540">Nuclease</keyword>
<dbReference type="Gene3D" id="3.30.920.30">
    <property type="entry name" value="Hypothetical protein"/>
    <property type="match status" value="1"/>
</dbReference>
<evidence type="ECO:0000256" key="1">
    <source>
        <dbReference type="ARBA" id="ARBA00006620"/>
    </source>
</evidence>
<keyword evidence="6" id="KW-0694">RNA-binding</keyword>
<name>A0A0H2W3X1_YERPE</name>
<evidence type="ECO:0000313" key="10">
    <source>
        <dbReference type="Proteomes" id="UP000001019"/>
    </source>
</evidence>
<dbReference type="GO" id="GO:0003729">
    <property type="term" value="F:mRNA binding"/>
    <property type="evidence" value="ECO:0007669"/>
    <property type="project" value="InterPro"/>
</dbReference>